<dbReference type="OrthoDB" id="6159439at2759"/>
<feature type="region of interest" description="Disordered" evidence="6">
    <location>
        <begin position="23"/>
        <end position="118"/>
    </location>
</feature>
<name>A0A6J0TFV8_9SAUR</name>
<dbReference type="GO" id="GO:0000981">
    <property type="term" value="F:DNA-binding transcription factor activity, RNA polymerase II-specific"/>
    <property type="evidence" value="ECO:0007669"/>
    <property type="project" value="InterPro"/>
</dbReference>
<reference evidence="8" key="1">
    <citation type="submission" date="2025-05" db="UniProtKB">
        <authorList>
            <consortium name="RefSeq"/>
        </authorList>
    </citation>
    <scope>NUCLEOTIDE SEQUENCE [LARGE SCALE GENOMIC DNA]</scope>
</reference>
<dbReference type="PANTHER" id="PTHR24327:SF72">
    <property type="entry name" value="HOMEOBOX PROTEIN NANOG"/>
    <property type="match status" value="1"/>
</dbReference>
<dbReference type="InParanoid" id="A0A6J0TFV8"/>
<dbReference type="Pfam" id="PF00046">
    <property type="entry name" value="Homeodomain"/>
    <property type="match status" value="1"/>
</dbReference>
<keyword evidence="3 4" id="KW-0539">Nucleus</keyword>
<feature type="DNA-binding region" description="Homeobox" evidence="4">
    <location>
        <begin position="114"/>
        <end position="173"/>
    </location>
</feature>
<dbReference type="InterPro" id="IPR050460">
    <property type="entry name" value="Distal-less_Homeobox_TF"/>
</dbReference>
<dbReference type="Gene3D" id="1.10.10.60">
    <property type="entry name" value="Homeodomain-like"/>
    <property type="match status" value="1"/>
</dbReference>
<dbReference type="InterPro" id="IPR017970">
    <property type="entry name" value="Homeobox_CS"/>
</dbReference>
<dbReference type="Proteomes" id="UP001652642">
    <property type="component" value="Chromosome 2"/>
</dbReference>
<evidence type="ECO:0000256" key="2">
    <source>
        <dbReference type="ARBA" id="ARBA00023155"/>
    </source>
</evidence>
<evidence type="ECO:0000313" key="9">
    <source>
        <dbReference type="RefSeq" id="XP_020647202.1"/>
    </source>
</evidence>
<dbReference type="InterPro" id="IPR001356">
    <property type="entry name" value="HD"/>
</dbReference>
<protein>
    <submittedName>
        <fullName evidence="9">Homeobox protein NANOG-like</fullName>
    </submittedName>
</protein>
<dbReference type="GeneID" id="110077941"/>
<dbReference type="AlphaFoldDB" id="A0A6J0TFV8"/>
<feature type="domain" description="Homeobox" evidence="7">
    <location>
        <begin position="112"/>
        <end position="172"/>
    </location>
</feature>
<dbReference type="FunCoup" id="A0A6J0TFV8">
    <property type="interactions" value="73"/>
</dbReference>
<keyword evidence="1 4" id="KW-0238">DNA-binding</keyword>
<dbReference type="PROSITE" id="PS00027">
    <property type="entry name" value="HOMEOBOX_1"/>
    <property type="match status" value="1"/>
</dbReference>
<evidence type="ECO:0000256" key="4">
    <source>
        <dbReference type="PROSITE-ProRule" id="PRU00108"/>
    </source>
</evidence>
<gene>
    <name evidence="9" type="primary">LOC110077941</name>
</gene>
<organism evidence="8 9">
    <name type="scientific">Pogona vitticeps</name>
    <name type="common">central bearded dragon</name>
    <dbReference type="NCBI Taxonomy" id="103695"/>
    <lineage>
        <taxon>Eukaryota</taxon>
        <taxon>Metazoa</taxon>
        <taxon>Chordata</taxon>
        <taxon>Craniata</taxon>
        <taxon>Vertebrata</taxon>
        <taxon>Euteleostomi</taxon>
        <taxon>Lepidosauria</taxon>
        <taxon>Squamata</taxon>
        <taxon>Bifurcata</taxon>
        <taxon>Unidentata</taxon>
        <taxon>Episquamata</taxon>
        <taxon>Toxicofera</taxon>
        <taxon>Iguania</taxon>
        <taxon>Acrodonta</taxon>
        <taxon>Agamidae</taxon>
        <taxon>Amphibolurinae</taxon>
        <taxon>Pogona</taxon>
    </lineage>
</organism>
<dbReference type="SMART" id="SM00389">
    <property type="entry name" value="HOX"/>
    <property type="match status" value="1"/>
</dbReference>
<keyword evidence="8" id="KW-1185">Reference proteome</keyword>
<evidence type="ECO:0000313" key="8">
    <source>
        <dbReference type="Proteomes" id="UP001652642"/>
    </source>
</evidence>
<dbReference type="InterPro" id="IPR009057">
    <property type="entry name" value="Homeodomain-like_sf"/>
</dbReference>
<dbReference type="CDD" id="cd00086">
    <property type="entry name" value="homeodomain"/>
    <property type="match status" value="1"/>
</dbReference>
<evidence type="ECO:0000256" key="6">
    <source>
        <dbReference type="SAM" id="MobiDB-lite"/>
    </source>
</evidence>
<dbReference type="SUPFAM" id="SSF46689">
    <property type="entry name" value="Homeodomain-like"/>
    <property type="match status" value="1"/>
</dbReference>
<dbReference type="GO" id="GO:0000978">
    <property type="term" value="F:RNA polymerase II cis-regulatory region sequence-specific DNA binding"/>
    <property type="evidence" value="ECO:0007669"/>
    <property type="project" value="TreeGrafter"/>
</dbReference>
<dbReference type="PROSITE" id="PS50071">
    <property type="entry name" value="HOMEOBOX_2"/>
    <property type="match status" value="1"/>
</dbReference>
<reference evidence="9" key="2">
    <citation type="submission" date="2025-08" db="UniProtKB">
        <authorList>
            <consortium name="RefSeq"/>
        </authorList>
    </citation>
    <scope>IDENTIFICATION</scope>
</reference>
<evidence type="ECO:0000259" key="7">
    <source>
        <dbReference type="PROSITE" id="PS50071"/>
    </source>
</evidence>
<dbReference type="RefSeq" id="XP_020647202.1">
    <property type="nucleotide sequence ID" value="XM_020791543.2"/>
</dbReference>
<comment type="subcellular location">
    <subcellularLocation>
        <location evidence="4 5">Nucleus</location>
    </subcellularLocation>
</comment>
<accession>A0A6J0TFV8</accession>
<evidence type="ECO:0000256" key="5">
    <source>
        <dbReference type="RuleBase" id="RU000682"/>
    </source>
</evidence>
<keyword evidence="2 4" id="KW-0371">Homeobox</keyword>
<sequence>MHAPLALNGPYRVYPTGVVSGPGYDRYYWHATPQNGATEPAPSSEGFPTQEAASSGPEEKAPDNNPDISPKSPSSGALMFYTPDSATSPNRHPLSPKLTSTPQRPKEDSSGGRKVKTRTAFSQKQLQILHSRFQSQKYLSPQQIRELATALELTYKQIKTWFQNQRMKFKRTQKETVWIRKGMCQPQNNYLDINPSYHESYSIADGRNLHPLASMHENYAGNVPYGNSQNYGGGDHQIYGSPQNFYPVVSGEEGNFFGKTPGPSYSQQAISYISQQKMNFCHGFSASVEYAAVKVEDGYPFPNVSATAAAALPGSSILQHYQSPLQPQGAQSNCLP</sequence>
<dbReference type="KEGG" id="pvt:110077941"/>
<dbReference type="GO" id="GO:0005634">
    <property type="term" value="C:nucleus"/>
    <property type="evidence" value="ECO:0007669"/>
    <property type="project" value="UniProtKB-SubCell"/>
</dbReference>
<evidence type="ECO:0000256" key="3">
    <source>
        <dbReference type="ARBA" id="ARBA00023242"/>
    </source>
</evidence>
<evidence type="ECO:0000256" key="1">
    <source>
        <dbReference type="ARBA" id="ARBA00023125"/>
    </source>
</evidence>
<dbReference type="PANTHER" id="PTHR24327">
    <property type="entry name" value="HOMEOBOX PROTEIN"/>
    <property type="match status" value="1"/>
</dbReference>
<proteinExistence type="predicted"/>